<geneLocation type="plasmid" evidence="5 7">
    <name>unnamed1</name>
</geneLocation>
<dbReference type="RefSeq" id="WP_167370871.1">
    <property type="nucleotide sequence ID" value="NZ_CP020859.1"/>
</dbReference>
<dbReference type="CDD" id="cd00093">
    <property type="entry name" value="HTH_XRE"/>
    <property type="match status" value="1"/>
</dbReference>
<dbReference type="InterPro" id="IPR010982">
    <property type="entry name" value="Lambda_DNA-bd_dom_sf"/>
</dbReference>
<keyword evidence="2" id="KW-0238">DNA-binding</keyword>
<evidence type="ECO:0000313" key="5">
    <source>
        <dbReference type="EMBL" id="ARU20334.1"/>
    </source>
</evidence>
<proteinExistence type="predicted"/>
<reference evidence="5 7" key="1">
    <citation type="submission" date="2017-04" db="EMBL/GenBank/DDBJ databases">
        <title>Complete genome sequence of Lactobacillus salivarius ZLS006, a probiotic strain isolated from healthy piglet.</title>
        <authorList>
            <person name="Zhang D."/>
        </authorList>
    </citation>
    <scope>NUCLEOTIDE SEQUENCE [LARGE SCALE GENOMIC DNA]</scope>
    <source>
        <strain evidence="5 7">ZLS006</strain>
        <plasmid evidence="5 7">unnamed1</plasmid>
    </source>
</reference>
<dbReference type="PROSITE" id="PS50943">
    <property type="entry name" value="HTH_CROC1"/>
    <property type="match status" value="1"/>
</dbReference>
<dbReference type="SMART" id="SM00530">
    <property type="entry name" value="HTH_XRE"/>
    <property type="match status" value="1"/>
</dbReference>
<keyword evidence="3" id="KW-0804">Transcription</keyword>
<reference evidence="6" key="2">
    <citation type="submission" date="2023-07" db="EMBL/GenBank/DDBJ databases">
        <title>Complete genome sequence of Ligilactobacillus salivarius SRCM217594 isolated from Gallus gallus domesticus feces.</title>
        <authorList>
            <person name="Yang H.-G."/>
            <person name="Ryu M.-S."/>
            <person name="Ha G.-S."/>
            <person name="Yang H.-J."/>
            <person name="Jeong D.-Y."/>
        </authorList>
    </citation>
    <scope>NUCLEOTIDE SEQUENCE</scope>
    <source>
        <strain evidence="6">SRCM217594</strain>
    </source>
</reference>
<dbReference type="InterPro" id="IPR039418">
    <property type="entry name" value="LexA-like"/>
</dbReference>
<dbReference type="EMBL" id="CP020859">
    <property type="protein sequence ID" value="ARU20334.1"/>
    <property type="molecule type" value="Genomic_DNA"/>
</dbReference>
<dbReference type="Proteomes" id="UP000195378">
    <property type="component" value="Plasmid unnamed1"/>
</dbReference>
<feature type="domain" description="HTH cro/C1-type" evidence="4">
    <location>
        <begin position="16"/>
        <end position="70"/>
    </location>
</feature>
<dbReference type="SUPFAM" id="SSF47413">
    <property type="entry name" value="lambda repressor-like DNA-binding domains"/>
    <property type="match status" value="1"/>
</dbReference>
<dbReference type="EMBL" id="JAUIQT010000002">
    <property type="protein sequence ID" value="MDN4834271.1"/>
    <property type="molecule type" value="Genomic_DNA"/>
</dbReference>
<evidence type="ECO:0000313" key="6">
    <source>
        <dbReference type="EMBL" id="MDN4834271.1"/>
    </source>
</evidence>
<gene>
    <name evidence="5" type="ORF">B7R82_10245</name>
    <name evidence="6" type="ORF">QYC35_08760</name>
</gene>
<dbReference type="PANTHER" id="PTHR40661">
    <property type="match status" value="1"/>
</dbReference>
<evidence type="ECO:0000256" key="3">
    <source>
        <dbReference type="ARBA" id="ARBA00023163"/>
    </source>
</evidence>
<dbReference type="InterPro" id="IPR001387">
    <property type="entry name" value="Cro/C1-type_HTH"/>
</dbReference>
<dbReference type="Proteomes" id="UP001174888">
    <property type="component" value="Unassembled WGS sequence"/>
</dbReference>
<dbReference type="GO" id="GO:0003677">
    <property type="term" value="F:DNA binding"/>
    <property type="evidence" value="ECO:0007669"/>
    <property type="project" value="UniProtKB-KW"/>
</dbReference>
<evidence type="ECO:0000259" key="4">
    <source>
        <dbReference type="PROSITE" id="PS50943"/>
    </source>
</evidence>
<dbReference type="GeneID" id="89466613"/>
<name>A0A1Y0FAT2_9LACO</name>
<evidence type="ECO:0000256" key="2">
    <source>
        <dbReference type="ARBA" id="ARBA00023125"/>
    </source>
</evidence>
<dbReference type="CDD" id="cd06529">
    <property type="entry name" value="S24_LexA-like"/>
    <property type="match status" value="1"/>
</dbReference>
<accession>A0A1Y0FAT2</accession>
<evidence type="ECO:0000313" key="7">
    <source>
        <dbReference type="Proteomes" id="UP000195378"/>
    </source>
</evidence>
<dbReference type="AlphaFoldDB" id="A0A1Y0FAT2"/>
<organism evidence="5 7">
    <name type="scientific">Ligilactobacillus salivarius</name>
    <dbReference type="NCBI Taxonomy" id="1624"/>
    <lineage>
        <taxon>Bacteria</taxon>
        <taxon>Bacillati</taxon>
        <taxon>Bacillota</taxon>
        <taxon>Bacilli</taxon>
        <taxon>Lactobacillales</taxon>
        <taxon>Lactobacillaceae</taxon>
        <taxon>Ligilactobacillus</taxon>
    </lineage>
</organism>
<dbReference type="Pfam" id="PF00717">
    <property type="entry name" value="Peptidase_S24"/>
    <property type="match status" value="1"/>
</dbReference>
<dbReference type="InterPro" id="IPR036286">
    <property type="entry name" value="LexA/Signal_pep-like_sf"/>
</dbReference>
<evidence type="ECO:0000256" key="1">
    <source>
        <dbReference type="ARBA" id="ARBA00023015"/>
    </source>
</evidence>
<dbReference type="InterPro" id="IPR015927">
    <property type="entry name" value="Peptidase_S24_S26A/B/C"/>
</dbReference>
<sequence>MVKSTLGNKKIMASNIRRNLDKLGLNTKEFSNKLDFKYTTVLDWVNAKTYPRIDKIEKMANFFGIEKSELVEEFNEDNTYLNRLNNTVMQLNTDNKKKVVEYADNRLKDQIRQENKIHSITETDNTYYVDVLGAVSAGTGEWLTDEQHEEITVNNEPPEYDFALRVNGDSMIPLFSDGQIIYVNRVDDLDMVRNEQIVIAELNGDAFVKKIVFDNNRKDWQLISLNKEYKPINVTKDDDFKVVGSVVL</sequence>
<dbReference type="PANTHER" id="PTHR40661:SF1">
    <property type="entry name" value="HTH CRO_C1-TYPE DOMAIN-CONTAINING PROTEIN"/>
    <property type="match status" value="1"/>
</dbReference>
<keyword evidence="1" id="KW-0805">Transcription regulation</keyword>
<dbReference type="Gene3D" id="2.10.109.10">
    <property type="entry name" value="Umud Fragment, subunit A"/>
    <property type="match status" value="1"/>
</dbReference>
<protein>
    <submittedName>
        <fullName evidence="5">Peptidase</fullName>
    </submittedName>
    <submittedName>
        <fullName evidence="6">XRE family transcriptional regulator</fullName>
    </submittedName>
</protein>
<keyword evidence="5" id="KW-0614">Plasmid</keyword>
<dbReference type="Pfam" id="PF01381">
    <property type="entry name" value="HTH_3"/>
    <property type="match status" value="1"/>
</dbReference>
<dbReference type="Gene3D" id="1.10.260.40">
    <property type="entry name" value="lambda repressor-like DNA-binding domains"/>
    <property type="match status" value="1"/>
</dbReference>
<dbReference type="SUPFAM" id="SSF51306">
    <property type="entry name" value="LexA/Signal peptidase"/>
    <property type="match status" value="1"/>
</dbReference>